<protein>
    <submittedName>
        <fullName evidence="2">Uncharacterized protein</fullName>
    </submittedName>
</protein>
<keyword evidence="1" id="KW-0472">Membrane</keyword>
<accession>A0ABD8A8P5</accession>
<sequence>MYIPSNGAPCVVTVLNGTAFVVGPLTANLLLAIGVLVLGEIRDGMHSTR</sequence>
<evidence type="ECO:0000313" key="2">
    <source>
        <dbReference type="EMBL" id="WOX55899.1"/>
    </source>
</evidence>
<keyword evidence="3" id="KW-1185">Reference proteome</keyword>
<evidence type="ECO:0000313" key="3">
    <source>
        <dbReference type="Proteomes" id="UP001626603"/>
    </source>
</evidence>
<name>A0ABD8A8P5_9EURY</name>
<keyword evidence="1" id="KW-0812">Transmembrane</keyword>
<organism evidence="2 3">
    <name type="scientific">Methanoculleus palmolei</name>
    <dbReference type="NCBI Taxonomy" id="72612"/>
    <lineage>
        <taxon>Archaea</taxon>
        <taxon>Methanobacteriati</taxon>
        <taxon>Methanobacteriota</taxon>
        <taxon>Stenosarchaea group</taxon>
        <taxon>Methanomicrobia</taxon>
        <taxon>Methanomicrobiales</taxon>
        <taxon>Methanomicrobiaceae</taxon>
        <taxon>Methanoculleus</taxon>
    </lineage>
</organism>
<gene>
    <name evidence="2" type="ORF">R6Y95_00840</name>
</gene>
<dbReference type="EMBL" id="CP137641">
    <property type="protein sequence ID" value="WOX55899.1"/>
    <property type="molecule type" value="Genomic_DNA"/>
</dbReference>
<proteinExistence type="predicted"/>
<dbReference type="Proteomes" id="UP001626603">
    <property type="component" value="Chromosome"/>
</dbReference>
<keyword evidence="1" id="KW-1133">Transmembrane helix</keyword>
<dbReference type="AlphaFoldDB" id="A0ABD8A8P5"/>
<evidence type="ECO:0000256" key="1">
    <source>
        <dbReference type="SAM" id="Phobius"/>
    </source>
</evidence>
<reference evidence="2 3" key="1">
    <citation type="submission" date="2023-10" db="EMBL/GenBank/DDBJ databases">
        <title>The complete genome sequence of Methanoculleus palmolei DSM 4273.</title>
        <authorList>
            <person name="Lai S.-J."/>
            <person name="You Y.-T."/>
            <person name="Chen S.-C."/>
        </authorList>
    </citation>
    <scope>NUCLEOTIDE SEQUENCE [LARGE SCALE GENOMIC DNA]</scope>
    <source>
        <strain evidence="2 3">DSM 4273</strain>
    </source>
</reference>
<feature type="transmembrane region" description="Helical" evidence="1">
    <location>
        <begin position="20"/>
        <end position="39"/>
    </location>
</feature>